<dbReference type="PANTHER" id="PTHR41390:SF1">
    <property type="entry name" value="NADH-UBIQUINONE OXIDOREDUCTASE 213 KDA SUBUNIT"/>
    <property type="match status" value="1"/>
</dbReference>
<keyword evidence="1" id="KW-0472">Membrane</keyword>
<comment type="caution">
    <text evidence="2">The sequence shown here is derived from an EMBL/GenBank/DDBJ whole genome shotgun (WGS) entry which is preliminary data.</text>
</comment>
<evidence type="ECO:0000313" key="2">
    <source>
        <dbReference type="EMBL" id="PVU88992.1"/>
    </source>
</evidence>
<keyword evidence="3" id="KW-1185">Reference proteome</keyword>
<dbReference type="AlphaFoldDB" id="A0A2T9Y9I7"/>
<dbReference type="Proteomes" id="UP000245383">
    <property type="component" value="Unassembled WGS sequence"/>
</dbReference>
<feature type="transmembrane region" description="Helical" evidence="1">
    <location>
        <begin position="90"/>
        <end position="111"/>
    </location>
</feature>
<protein>
    <submittedName>
        <fullName evidence="2">Uncharacterized protein</fullName>
    </submittedName>
</protein>
<proteinExistence type="predicted"/>
<accession>A0A2T9Y9I7</accession>
<keyword evidence="1" id="KW-0812">Transmembrane</keyword>
<sequence>MANIFSDPNSRSTIIVGTSICALTGGLVGSSYAILKYIRPIRKPALAMAGSWGIAGLSFFVIRQVLLQKEYRKNSMYNIKPSQTKDIDEITSSSLSGVITGGLFGGLVAIFELNLCILGGKKGCFAGMAFFGIIGYSIQKVYTKLYRHRQRIILENMGLKVIEEESPEYDTSSYAARISRISQINVLSVLPNWLPIKSLSHDEYIQILDVRQNEIIERLNQIEKELYWIEKNSTE</sequence>
<dbReference type="STRING" id="133385.A0A2T9Y9I7"/>
<reference evidence="2 3" key="1">
    <citation type="journal article" date="2018" name="MBio">
        <title>Comparative Genomics Reveals the Core Gene Toolbox for the Fungus-Insect Symbiosis.</title>
        <authorList>
            <person name="Wang Y."/>
            <person name="Stata M."/>
            <person name="Wang W."/>
            <person name="Stajich J.E."/>
            <person name="White M.M."/>
            <person name="Moncalvo J.M."/>
        </authorList>
    </citation>
    <scope>NUCLEOTIDE SEQUENCE [LARGE SCALE GENOMIC DNA]</scope>
    <source>
        <strain evidence="2 3">SWE-8-4</strain>
    </source>
</reference>
<evidence type="ECO:0000256" key="1">
    <source>
        <dbReference type="SAM" id="Phobius"/>
    </source>
</evidence>
<gene>
    <name evidence="2" type="ORF">BB561_005615</name>
</gene>
<dbReference type="EMBL" id="MBFR01000348">
    <property type="protein sequence ID" value="PVU88992.1"/>
    <property type="molecule type" value="Genomic_DNA"/>
</dbReference>
<keyword evidence="1" id="KW-1133">Transmembrane helix</keyword>
<organism evidence="2 3">
    <name type="scientific">Smittium simulii</name>
    <dbReference type="NCBI Taxonomy" id="133385"/>
    <lineage>
        <taxon>Eukaryota</taxon>
        <taxon>Fungi</taxon>
        <taxon>Fungi incertae sedis</taxon>
        <taxon>Zoopagomycota</taxon>
        <taxon>Kickxellomycotina</taxon>
        <taxon>Harpellomycetes</taxon>
        <taxon>Harpellales</taxon>
        <taxon>Legeriomycetaceae</taxon>
        <taxon>Smittium</taxon>
    </lineage>
</organism>
<name>A0A2T9Y9I7_9FUNG</name>
<dbReference type="PANTHER" id="PTHR41390">
    <property type="entry name" value="CHROMOSOME 7, WHOLE GENOME SHOTGUN SEQUENCE"/>
    <property type="match status" value="1"/>
</dbReference>
<evidence type="ECO:0000313" key="3">
    <source>
        <dbReference type="Proteomes" id="UP000245383"/>
    </source>
</evidence>
<feature type="transmembrane region" description="Helical" evidence="1">
    <location>
        <begin position="123"/>
        <end position="142"/>
    </location>
</feature>
<dbReference type="OrthoDB" id="5565730at2759"/>
<feature type="transmembrane region" description="Helical" evidence="1">
    <location>
        <begin position="12"/>
        <end position="34"/>
    </location>
</feature>
<feature type="transmembrane region" description="Helical" evidence="1">
    <location>
        <begin position="46"/>
        <end position="66"/>
    </location>
</feature>